<dbReference type="EMBL" id="GBXM01011713">
    <property type="protein sequence ID" value="JAH96864.1"/>
    <property type="molecule type" value="Transcribed_RNA"/>
</dbReference>
<reference evidence="1" key="1">
    <citation type="submission" date="2014-11" db="EMBL/GenBank/DDBJ databases">
        <authorList>
            <person name="Amaro Gonzalez C."/>
        </authorList>
    </citation>
    <scope>NUCLEOTIDE SEQUENCE</scope>
</reference>
<reference evidence="1" key="2">
    <citation type="journal article" date="2015" name="Fish Shellfish Immunol.">
        <title>Early steps in the European eel (Anguilla anguilla)-Vibrio vulnificus interaction in the gills: Role of the RtxA13 toxin.</title>
        <authorList>
            <person name="Callol A."/>
            <person name="Pajuelo D."/>
            <person name="Ebbesson L."/>
            <person name="Teles M."/>
            <person name="MacKenzie S."/>
            <person name="Amaro C."/>
        </authorList>
    </citation>
    <scope>NUCLEOTIDE SEQUENCE</scope>
</reference>
<proteinExistence type="predicted"/>
<protein>
    <submittedName>
        <fullName evidence="1">Uncharacterized protein</fullName>
    </submittedName>
</protein>
<dbReference type="AlphaFoldDB" id="A0A0E9X2S3"/>
<accession>A0A0E9X2S3</accession>
<organism evidence="1">
    <name type="scientific">Anguilla anguilla</name>
    <name type="common">European freshwater eel</name>
    <name type="synonym">Muraena anguilla</name>
    <dbReference type="NCBI Taxonomy" id="7936"/>
    <lineage>
        <taxon>Eukaryota</taxon>
        <taxon>Metazoa</taxon>
        <taxon>Chordata</taxon>
        <taxon>Craniata</taxon>
        <taxon>Vertebrata</taxon>
        <taxon>Euteleostomi</taxon>
        <taxon>Actinopterygii</taxon>
        <taxon>Neopterygii</taxon>
        <taxon>Teleostei</taxon>
        <taxon>Anguilliformes</taxon>
        <taxon>Anguillidae</taxon>
        <taxon>Anguilla</taxon>
    </lineage>
</organism>
<sequence length="75" mass="8650">MTLENKARDLSSTGDMNCWVLGGYYHLKDYNDMFVGSQSEHNEINAKSNSEHDFLFFLFCTFPKIALRCTVSMQT</sequence>
<name>A0A0E9X2S3_ANGAN</name>
<evidence type="ECO:0000313" key="1">
    <source>
        <dbReference type="EMBL" id="JAH96864.1"/>
    </source>
</evidence>